<reference evidence="2 3" key="1">
    <citation type="submission" date="2024-09" db="EMBL/GenBank/DDBJ databases">
        <authorList>
            <person name="Sun Q."/>
            <person name="Mori K."/>
        </authorList>
    </citation>
    <scope>NUCLEOTIDE SEQUENCE [LARGE SCALE GENOMIC DNA]</scope>
    <source>
        <strain evidence="2 3">JCM 15389</strain>
    </source>
</reference>
<accession>A0ABV6BYT6</accession>
<proteinExistence type="predicted"/>
<organism evidence="2 3">
    <name type="scientific">Aciditerrimonas ferrireducens</name>
    <dbReference type="NCBI Taxonomy" id="667306"/>
    <lineage>
        <taxon>Bacteria</taxon>
        <taxon>Bacillati</taxon>
        <taxon>Actinomycetota</taxon>
        <taxon>Acidimicrobiia</taxon>
        <taxon>Acidimicrobiales</taxon>
        <taxon>Acidimicrobiaceae</taxon>
        <taxon>Aciditerrimonas</taxon>
    </lineage>
</organism>
<evidence type="ECO:0008006" key="4">
    <source>
        <dbReference type="Google" id="ProtNLM"/>
    </source>
</evidence>
<feature type="transmembrane region" description="Helical" evidence="1">
    <location>
        <begin position="84"/>
        <end position="103"/>
    </location>
</feature>
<dbReference type="EMBL" id="JBHLYQ010000001">
    <property type="protein sequence ID" value="MFC0080602.1"/>
    <property type="molecule type" value="Genomic_DNA"/>
</dbReference>
<keyword evidence="3" id="KW-1185">Reference proteome</keyword>
<name>A0ABV6BYT6_9ACTN</name>
<dbReference type="RefSeq" id="WP_377786974.1">
    <property type="nucleotide sequence ID" value="NZ_JBHLYQ010000001.1"/>
</dbReference>
<comment type="caution">
    <text evidence="2">The sequence shown here is derived from an EMBL/GenBank/DDBJ whole genome shotgun (WGS) entry which is preliminary data.</text>
</comment>
<gene>
    <name evidence="2" type="ORF">ACFFRE_00325</name>
</gene>
<evidence type="ECO:0000313" key="3">
    <source>
        <dbReference type="Proteomes" id="UP001589788"/>
    </source>
</evidence>
<protein>
    <recommendedName>
        <fullName evidence="4">Holin-X, holin superfamily III</fullName>
    </recommendedName>
</protein>
<evidence type="ECO:0000313" key="2">
    <source>
        <dbReference type="EMBL" id="MFC0080602.1"/>
    </source>
</evidence>
<sequence>MSGIQPTAAPPGTDRDGPDLAVRVADAVEGVADLVHDRVVRPLLLLSRALVLALVALALGTVAAVAAGIGLVRLLDVDAFGNRVWASDALLGALLCLLGGLAWRQRRPAEERQR</sequence>
<keyword evidence="1" id="KW-0472">Membrane</keyword>
<dbReference type="Proteomes" id="UP001589788">
    <property type="component" value="Unassembled WGS sequence"/>
</dbReference>
<keyword evidence="1" id="KW-1133">Transmembrane helix</keyword>
<feature type="transmembrane region" description="Helical" evidence="1">
    <location>
        <begin position="49"/>
        <end position="72"/>
    </location>
</feature>
<keyword evidence="1" id="KW-0812">Transmembrane</keyword>
<evidence type="ECO:0000256" key="1">
    <source>
        <dbReference type="SAM" id="Phobius"/>
    </source>
</evidence>